<dbReference type="Proteomes" id="UP000092164">
    <property type="component" value="Unassembled WGS sequence"/>
</dbReference>
<dbReference type="AlphaFoldDB" id="A0A1B7ZEX1"/>
<dbReference type="GO" id="GO:0043565">
    <property type="term" value="F:sequence-specific DNA binding"/>
    <property type="evidence" value="ECO:0007669"/>
    <property type="project" value="InterPro"/>
</dbReference>
<dbReference type="FunFam" id="1.10.287.130:FF:000045">
    <property type="entry name" value="Two-component system sensor histidine kinase/response regulator"/>
    <property type="match status" value="1"/>
</dbReference>
<keyword evidence="3 6" id="KW-0597">Phosphoprotein</keyword>
<keyword evidence="8" id="KW-0732">Signal</keyword>
<dbReference type="SUPFAM" id="SSF47384">
    <property type="entry name" value="Homodimeric domain of signal transducing histidine kinase"/>
    <property type="match status" value="1"/>
</dbReference>
<feature type="modified residue" description="4-aspartylphosphate" evidence="6">
    <location>
        <position position="764"/>
    </location>
</feature>
<evidence type="ECO:0000259" key="11">
    <source>
        <dbReference type="PROSITE" id="PS50110"/>
    </source>
</evidence>
<dbReference type="PANTHER" id="PTHR43547:SF2">
    <property type="entry name" value="HYBRID SIGNAL TRANSDUCTION HISTIDINE KINASE C"/>
    <property type="match status" value="1"/>
</dbReference>
<dbReference type="Gene3D" id="1.10.287.130">
    <property type="match status" value="1"/>
</dbReference>
<dbReference type="EMBL" id="LZFP01000001">
    <property type="protein sequence ID" value="OBR42081.1"/>
    <property type="molecule type" value="Genomic_DNA"/>
</dbReference>
<dbReference type="InterPro" id="IPR004358">
    <property type="entry name" value="Sig_transdc_His_kin-like_C"/>
</dbReference>
<dbReference type="PRINTS" id="PR00344">
    <property type="entry name" value="BCTRLSENSOR"/>
</dbReference>
<dbReference type="PROSITE" id="PS50110">
    <property type="entry name" value="RESPONSE_REGULATORY"/>
    <property type="match status" value="1"/>
</dbReference>
<feature type="domain" description="Histidine kinase" evidence="10">
    <location>
        <begin position="462"/>
        <end position="675"/>
    </location>
</feature>
<dbReference type="GO" id="GO:0003700">
    <property type="term" value="F:DNA-binding transcription factor activity"/>
    <property type="evidence" value="ECO:0007669"/>
    <property type="project" value="InterPro"/>
</dbReference>
<dbReference type="SUPFAM" id="SSF52172">
    <property type="entry name" value="CheY-like"/>
    <property type="match status" value="1"/>
</dbReference>
<dbReference type="Gene3D" id="1.25.40.10">
    <property type="entry name" value="Tetratricopeptide repeat domain"/>
    <property type="match status" value="1"/>
</dbReference>
<feature type="domain" description="Response regulatory" evidence="11">
    <location>
        <begin position="716"/>
        <end position="831"/>
    </location>
</feature>
<dbReference type="InterPro" id="IPR003594">
    <property type="entry name" value="HATPase_dom"/>
</dbReference>
<keyword evidence="7" id="KW-1133">Transmembrane helix</keyword>
<evidence type="ECO:0000313" key="13">
    <source>
        <dbReference type="Proteomes" id="UP000092164"/>
    </source>
</evidence>
<keyword evidence="7" id="KW-0472">Membrane</keyword>
<dbReference type="PROSITE" id="PS01124">
    <property type="entry name" value="HTH_ARAC_FAMILY_2"/>
    <property type="match status" value="1"/>
</dbReference>
<evidence type="ECO:0000256" key="5">
    <source>
        <dbReference type="ARBA" id="ARBA00023163"/>
    </source>
</evidence>
<dbReference type="SUPFAM" id="SSF48452">
    <property type="entry name" value="TPR-like"/>
    <property type="match status" value="2"/>
</dbReference>
<dbReference type="SUPFAM" id="SSF55874">
    <property type="entry name" value="ATPase domain of HSP90 chaperone/DNA topoisomerase II/histidine kinase"/>
    <property type="match status" value="1"/>
</dbReference>
<dbReference type="KEGG" id="mart:BTR34_09810"/>
<sequence>MRKVLSIFLFFGFTFLSAQESPDYKDYHQKFKSLIFKNPDSALYYVNKLKTDKETNSSFFSSYYYHQDLGQYFFVKGQFDSSEHHYEKAYQLSSAKRIDSLTVNSNMWLANHEYFKGEIKKSLLRYDDILQLSKKANYLEGIASAYSMFASAEPDLSKKMNLYLKIDSLYKINNTQSSLLARVNAYIAEIYLDAKGNNPLAKKYIEKCIEISKNVAYPPGEYEANRLLIKLSVQENKINEAIQLYEQLLIDGKKNGDPTAINIANIGLAKMYLKKKEYTKVEKHLTNVGALLEKQNTSTLTGVVHLHWAELFIILNNPKEALVHLEKARQNPDVTDRLGYKTDLNRIEISYYELVGDYTNAYQTKVAYDKQIAFLKEQENANGFILDEQLKFKEQQLQEVALLKTQHELADTKQKAQRNFLLGIIIITSLIGIFIFILYRNRMKINHKLREVDALKTDFFTNISHELRTPLTLISAPLQEALSNTTLTTDQKKHFEIAQKSTERLSALVDQLLELSKIDSGNRKLRVQKGYPTQMIAAWSESFSFLAQQKNIHFKLQITNTDILGWFDRDAIENIIINLLGNAIKYTPEKGAVLLNANIDHNYLYFSIKNTGNGISTTQMKTIFNRFYQTDGLNEGVGIGLSLVKELTELHGGKIDVSSEKQNWTHFNVSICMDKIKLKNIEIIENPDLETLKVITTAEAKTNLEESPHKKNNLPILLIVEDNKDVRTLLSNTFKSTYSILQAADGEKGIKIALHEIPDIIISDVMMPKKDGLELTKTLKNDERTSHIPIILLTAKAGDENELMGIEFGADDYITKPFNQKILQSKATSLVALRKKLQSRYSQEIILRPKEIAVSSVDEKFLIKIQNILDKKLVDPSFSAAEFSLCVSMSRMQLHRKLKALTGLSTTEFIRSQRLKLAVHILKTSDFNISEIGYSVGFNNHAYFSKCFKEVYHCTPSEYISLKNEA</sequence>
<feature type="signal peptide" evidence="8">
    <location>
        <begin position="1"/>
        <end position="18"/>
    </location>
</feature>
<dbReference type="Pfam" id="PF00072">
    <property type="entry name" value="Response_reg"/>
    <property type="match status" value="1"/>
</dbReference>
<dbReference type="SMART" id="SM00387">
    <property type="entry name" value="HATPase_c"/>
    <property type="match status" value="1"/>
</dbReference>
<keyword evidence="13" id="KW-1185">Reference proteome</keyword>
<dbReference type="OrthoDB" id="358279at2"/>
<keyword evidence="7" id="KW-0812">Transmembrane</keyword>
<organism evidence="12 13">
    <name type="scientific">Maribacter hydrothermalis</name>
    <dbReference type="NCBI Taxonomy" id="1836467"/>
    <lineage>
        <taxon>Bacteria</taxon>
        <taxon>Pseudomonadati</taxon>
        <taxon>Bacteroidota</taxon>
        <taxon>Flavobacteriia</taxon>
        <taxon>Flavobacteriales</taxon>
        <taxon>Flavobacteriaceae</taxon>
        <taxon>Maribacter</taxon>
    </lineage>
</organism>
<feature type="transmembrane region" description="Helical" evidence="7">
    <location>
        <begin position="420"/>
        <end position="439"/>
    </location>
</feature>
<dbReference type="Pfam" id="PF02518">
    <property type="entry name" value="HATPase_c"/>
    <property type="match status" value="1"/>
</dbReference>
<evidence type="ECO:0000256" key="4">
    <source>
        <dbReference type="ARBA" id="ARBA00023015"/>
    </source>
</evidence>
<dbReference type="InterPro" id="IPR011990">
    <property type="entry name" value="TPR-like_helical_dom_sf"/>
</dbReference>
<dbReference type="STRING" id="1836467.BTR34_09810"/>
<evidence type="ECO:0000259" key="9">
    <source>
        <dbReference type="PROSITE" id="PS01124"/>
    </source>
</evidence>
<dbReference type="InterPro" id="IPR036890">
    <property type="entry name" value="HATPase_C_sf"/>
</dbReference>
<proteinExistence type="predicted"/>
<comment type="caution">
    <text evidence="12">The sequence shown here is derived from an EMBL/GenBank/DDBJ whole genome shotgun (WGS) entry which is preliminary data.</text>
</comment>
<evidence type="ECO:0000256" key="6">
    <source>
        <dbReference type="PROSITE-ProRule" id="PRU00169"/>
    </source>
</evidence>
<comment type="catalytic activity">
    <reaction evidence="1">
        <text>ATP + protein L-histidine = ADP + protein N-phospho-L-histidine.</text>
        <dbReference type="EC" id="2.7.13.3"/>
    </reaction>
</comment>
<dbReference type="PROSITE" id="PS50109">
    <property type="entry name" value="HIS_KIN"/>
    <property type="match status" value="1"/>
</dbReference>
<dbReference type="SMART" id="SM00388">
    <property type="entry name" value="HisKA"/>
    <property type="match status" value="1"/>
</dbReference>
<dbReference type="InterPro" id="IPR018060">
    <property type="entry name" value="HTH_AraC"/>
</dbReference>
<evidence type="ECO:0000256" key="1">
    <source>
        <dbReference type="ARBA" id="ARBA00000085"/>
    </source>
</evidence>
<dbReference type="InterPro" id="IPR011006">
    <property type="entry name" value="CheY-like_superfamily"/>
</dbReference>
<dbReference type="InterPro" id="IPR003661">
    <property type="entry name" value="HisK_dim/P_dom"/>
</dbReference>
<feature type="domain" description="HTH araC/xylS-type" evidence="9">
    <location>
        <begin position="863"/>
        <end position="962"/>
    </location>
</feature>
<dbReference type="EC" id="2.7.13.3" evidence="2"/>
<dbReference type="InterPro" id="IPR036097">
    <property type="entry name" value="HisK_dim/P_sf"/>
</dbReference>
<evidence type="ECO:0000259" key="10">
    <source>
        <dbReference type="PROSITE" id="PS50109"/>
    </source>
</evidence>
<evidence type="ECO:0000256" key="2">
    <source>
        <dbReference type="ARBA" id="ARBA00012438"/>
    </source>
</evidence>
<dbReference type="GO" id="GO:0000155">
    <property type="term" value="F:phosphorelay sensor kinase activity"/>
    <property type="evidence" value="ECO:0007669"/>
    <property type="project" value="InterPro"/>
</dbReference>
<dbReference type="RefSeq" id="WP_068480847.1">
    <property type="nucleotide sequence ID" value="NZ_CP018760.1"/>
</dbReference>
<dbReference type="SMART" id="SM00448">
    <property type="entry name" value="REC"/>
    <property type="match status" value="1"/>
</dbReference>
<evidence type="ECO:0000256" key="7">
    <source>
        <dbReference type="SAM" id="Phobius"/>
    </source>
</evidence>
<protein>
    <recommendedName>
        <fullName evidence="2">histidine kinase</fullName>
        <ecNumber evidence="2">2.7.13.3</ecNumber>
    </recommendedName>
</protein>
<evidence type="ECO:0000256" key="8">
    <source>
        <dbReference type="SAM" id="SignalP"/>
    </source>
</evidence>
<dbReference type="InterPro" id="IPR005467">
    <property type="entry name" value="His_kinase_dom"/>
</dbReference>
<evidence type="ECO:0000256" key="3">
    <source>
        <dbReference type="ARBA" id="ARBA00022553"/>
    </source>
</evidence>
<keyword evidence="4" id="KW-0805">Transcription regulation</keyword>
<dbReference type="SMART" id="SM00342">
    <property type="entry name" value="HTH_ARAC"/>
    <property type="match status" value="1"/>
</dbReference>
<dbReference type="Gene3D" id="3.30.565.10">
    <property type="entry name" value="Histidine kinase-like ATPase, C-terminal domain"/>
    <property type="match status" value="1"/>
</dbReference>
<feature type="chain" id="PRO_5008602594" description="histidine kinase" evidence="8">
    <location>
        <begin position="19"/>
        <end position="966"/>
    </location>
</feature>
<gene>
    <name evidence="12" type="ORF">A9200_01440</name>
</gene>
<accession>A0A1B7ZEX1</accession>
<dbReference type="Pfam" id="PF12833">
    <property type="entry name" value="HTH_18"/>
    <property type="match status" value="1"/>
</dbReference>
<dbReference type="PANTHER" id="PTHR43547">
    <property type="entry name" value="TWO-COMPONENT HISTIDINE KINASE"/>
    <property type="match status" value="1"/>
</dbReference>
<dbReference type="SUPFAM" id="SSF46689">
    <property type="entry name" value="Homeodomain-like"/>
    <property type="match status" value="1"/>
</dbReference>
<dbReference type="Gene3D" id="1.10.10.60">
    <property type="entry name" value="Homeodomain-like"/>
    <property type="match status" value="1"/>
</dbReference>
<dbReference type="InterPro" id="IPR009057">
    <property type="entry name" value="Homeodomain-like_sf"/>
</dbReference>
<dbReference type="InterPro" id="IPR001789">
    <property type="entry name" value="Sig_transdc_resp-reg_receiver"/>
</dbReference>
<dbReference type="CDD" id="cd17574">
    <property type="entry name" value="REC_OmpR"/>
    <property type="match status" value="1"/>
</dbReference>
<keyword evidence="5" id="KW-0804">Transcription</keyword>
<dbReference type="Pfam" id="PF00512">
    <property type="entry name" value="HisKA"/>
    <property type="match status" value="1"/>
</dbReference>
<dbReference type="CDD" id="cd00082">
    <property type="entry name" value="HisKA"/>
    <property type="match status" value="1"/>
</dbReference>
<name>A0A1B7ZEX1_9FLAO</name>
<evidence type="ECO:0000313" key="12">
    <source>
        <dbReference type="EMBL" id="OBR42081.1"/>
    </source>
</evidence>
<dbReference type="Gene3D" id="3.40.50.2300">
    <property type="match status" value="1"/>
</dbReference>
<reference evidence="13" key="1">
    <citation type="submission" date="2016-06" db="EMBL/GenBank/DDBJ databases">
        <authorList>
            <person name="Zhan P."/>
        </authorList>
    </citation>
    <scope>NUCLEOTIDE SEQUENCE [LARGE SCALE GENOMIC DNA]</scope>
    <source>
        <strain evidence="13">T28</strain>
    </source>
</reference>